<gene>
    <name evidence="2" type="primary">VvCHDp000819_2</name>
    <name evidence="2" type="ORF">CK203_029918</name>
</gene>
<evidence type="ECO:0000313" key="2">
    <source>
        <dbReference type="EMBL" id="RVW94766.1"/>
    </source>
</evidence>
<dbReference type="GO" id="GO:0006888">
    <property type="term" value="P:endoplasmic reticulum to Golgi vesicle-mediated transport"/>
    <property type="evidence" value="ECO:0007669"/>
    <property type="project" value="InterPro"/>
</dbReference>
<dbReference type="InterPro" id="IPR006895">
    <property type="entry name" value="Znf_Sec23_Sec24"/>
</dbReference>
<dbReference type="AlphaFoldDB" id="A0A438IDH0"/>
<dbReference type="EMBL" id="QGNW01000119">
    <property type="protein sequence ID" value="RVW94766.1"/>
    <property type="molecule type" value="Genomic_DNA"/>
</dbReference>
<comment type="caution">
    <text evidence="2">The sequence shown here is derived from an EMBL/GenBank/DDBJ whole genome shotgun (WGS) entry which is preliminary data.</text>
</comment>
<dbReference type="Gene3D" id="2.30.30.380">
    <property type="entry name" value="Zn-finger domain of Sec23/24"/>
    <property type="match status" value="1"/>
</dbReference>
<dbReference type="GO" id="GO:0008270">
    <property type="term" value="F:zinc ion binding"/>
    <property type="evidence" value="ECO:0007669"/>
    <property type="project" value="InterPro"/>
</dbReference>
<sequence length="443" mass="50265">MHNVVDFGESGPVRCSRCKGYINPFMKFIDQGRRFICNLCGFTDETPRDYHCNLGPDGRRRDAEERPELCRGTVEFVASKEYMLFALAFGFLGVNGFLEWGLVEAKGVVVLWDGGVLEVIEMESILTGSVFDLAPILLDGDGKRGDKTPFRFENTWLRAKASESRLKSGGQAIESSGVGVLPKKESLLKRAIIGKFGEEGGGWCSSVLREGLSFWRKVICGKFGEVEGGWTTREVRDSYGLSLWKDNRKGWEKFFLRTSICIGNGGCTRFWWDNWVGEIKWKDVYLTLFKLSSHKNAIVADLWGREGGGGGCWEVSFRRPFQDWELEEVSLFFEHISSSKVQEGENTLIWKNDGRGKYSVKFYYNSLMAENNLLFLAKEDKTALVNVVNNFWFGLGVPGFSEKSSLRMEIQGTREEEESSLTVGSNLFILAYLWRAQPKDLRR</sequence>
<protein>
    <submittedName>
        <fullName evidence="2">Protein transport protein Sec24-like</fullName>
    </submittedName>
</protein>
<evidence type="ECO:0000259" key="1">
    <source>
        <dbReference type="Pfam" id="PF04810"/>
    </source>
</evidence>
<dbReference type="GO" id="GO:0030127">
    <property type="term" value="C:COPII vesicle coat"/>
    <property type="evidence" value="ECO:0007669"/>
    <property type="project" value="InterPro"/>
</dbReference>
<dbReference type="SUPFAM" id="SSF82919">
    <property type="entry name" value="Zn-finger domain of Sec23/24"/>
    <property type="match status" value="1"/>
</dbReference>
<dbReference type="PANTHER" id="PTHR13803:SF4">
    <property type="entry name" value="SECRETORY 24CD, ISOFORM C"/>
    <property type="match status" value="1"/>
</dbReference>
<feature type="domain" description="Zinc finger Sec23/Sec24-type" evidence="1">
    <location>
        <begin position="12"/>
        <end position="50"/>
    </location>
</feature>
<evidence type="ECO:0000313" key="3">
    <source>
        <dbReference type="Proteomes" id="UP000288805"/>
    </source>
</evidence>
<proteinExistence type="predicted"/>
<reference evidence="2 3" key="1">
    <citation type="journal article" date="2018" name="PLoS Genet.">
        <title>Population sequencing reveals clonal diversity and ancestral inbreeding in the grapevine cultivar Chardonnay.</title>
        <authorList>
            <person name="Roach M.J."/>
            <person name="Johnson D.L."/>
            <person name="Bohlmann J."/>
            <person name="van Vuuren H.J."/>
            <person name="Jones S.J."/>
            <person name="Pretorius I.S."/>
            <person name="Schmidt S.A."/>
            <person name="Borneman A.R."/>
        </authorList>
    </citation>
    <scope>NUCLEOTIDE SEQUENCE [LARGE SCALE GENOMIC DNA]</scope>
    <source>
        <strain evidence="3">cv. Chardonnay</strain>
        <tissue evidence="2">Leaf</tissue>
    </source>
</reference>
<dbReference type="Pfam" id="PF04810">
    <property type="entry name" value="zf-Sec23_Sec24"/>
    <property type="match status" value="1"/>
</dbReference>
<accession>A0A438IDH0</accession>
<dbReference type="InterPro" id="IPR050550">
    <property type="entry name" value="SEC23_SEC24_subfamily"/>
</dbReference>
<dbReference type="GO" id="GO:0006886">
    <property type="term" value="P:intracellular protein transport"/>
    <property type="evidence" value="ECO:0007669"/>
    <property type="project" value="InterPro"/>
</dbReference>
<name>A0A438IDH0_VITVI</name>
<dbReference type="InterPro" id="IPR036174">
    <property type="entry name" value="Znf_Sec23_Sec24_sf"/>
</dbReference>
<organism evidence="2 3">
    <name type="scientific">Vitis vinifera</name>
    <name type="common">Grape</name>
    <dbReference type="NCBI Taxonomy" id="29760"/>
    <lineage>
        <taxon>Eukaryota</taxon>
        <taxon>Viridiplantae</taxon>
        <taxon>Streptophyta</taxon>
        <taxon>Embryophyta</taxon>
        <taxon>Tracheophyta</taxon>
        <taxon>Spermatophyta</taxon>
        <taxon>Magnoliopsida</taxon>
        <taxon>eudicotyledons</taxon>
        <taxon>Gunneridae</taxon>
        <taxon>Pentapetalae</taxon>
        <taxon>rosids</taxon>
        <taxon>Vitales</taxon>
        <taxon>Vitaceae</taxon>
        <taxon>Viteae</taxon>
        <taxon>Vitis</taxon>
    </lineage>
</organism>
<dbReference type="Proteomes" id="UP000288805">
    <property type="component" value="Unassembled WGS sequence"/>
</dbReference>
<dbReference type="PANTHER" id="PTHR13803">
    <property type="entry name" value="SEC24-RELATED PROTEIN"/>
    <property type="match status" value="1"/>
</dbReference>